<dbReference type="RefSeq" id="WP_194416188.1">
    <property type="nucleotide sequence ID" value="NZ_JACXXJ020000003.1"/>
</dbReference>
<organism evidence="1 2">
    <name type="scientific">Agrobacterium vitis</name>
    <name type="common">Rhizobium vitis</name>
    <dbReference type="NCBI Taxonomy" id="373"/>
    <lineage>
        <taxon>Bacteria</taxon>
        <taxon>Pseudomonadati</taxon>
        <taxon>Pseudomonadota</taxon>
        <taxon>Alphaproteobacteria</taxon>
        <taxon>Hyphomicrobiales</taxon>
        <taxon>Rhizobiaceae</taxon>
        <taxon>Rhizobium/Agrobacterium group</taxon>
        <taxon>Agrobacterium</taxon>
    </lineage>
</organism>
<dbReference type="EMBL" id="JACXXJ020000003">
    <property type="protein sequence ID" value="MBF2714014.1"/>
    <property type="molecule type" value="Genomic_DNA"/>
</dbReference>
<proteinExistence type="predicted"/>
<sequence length="101" mass="10887">MFTEIFATLISFFLIDPIEADLRSRLASMNSSASTIEQVQTCVRDSAPKLLQQALNDPSWAVASGLRISFGWTTPVAVVSEISPECRTAFSMLGSETGGDV</sequence>
<dbReference type="AlphaFoldDB" id="A0AAE2RAE1"/>
<name>A0AAE2RAE1_AGRVI</name>
<evidence type="ECO:0000313" key="1">
    <source>
        <dbReference type="EMBL" id="MBF2714014.1"/>
    </source>
</evidence>
<accession>A0AAE2RAE1</accession>
<dbReference type="Proteomes" id="UP000655037">
    <property type="component" value="Unassembled WGS sequence"/>
</dbReference>
<gene>
    <name evidence="1" type="ORF">IEI95_007015</name>
</gene>
<protein>
    <submittedName>
        <fullName evidence="1">Uncharacterized protein</fullName>
    </submittedName>
</protein>
<comment type="caution">
    <text evidence="1">The sequence shown here is derived from an EMBL/GenBank/DDBJ whole genome shotgun (WGS) entry which is preliminary data.</text>
</comment>
<reference evidence="1" key="1">
    <citation type="submission" date="2020-11" db="EMBL/GenBank/DDBJ databases">
        <title>Agrobacterium vitis strain K377 genome.</title>
        <authorList>
            <person name="Xi H."/>
        </authorList>
    </citation>
    <scope>NUCLEOTIDE SEQUENCE</scope>
    <source>
        <strain evidence="1">K377</strain>
    </source>
</reference>
<evidence type="ECO:0000313" key="2">
    <source>
        <dbReference type="Proteomes" id="UP000655037"/>
    </source>
</evidence>